<organism evidence="3 4">
    <name type="scientific">Eptatretus burgeri</name>
    <name type="common">Inshore hagfish</name>
    <dbReference type="NCBI Taxonomy" id="7764"/>
    <lineage>
        <taxon>Eukaryota</taxon>
        <taxon>Metazoa</taxon>
        <taxon>Chordata</taxon>
        <taxon>Craniata</taxon>
        <taxon>Vertebrata</taxon>
        <taxon>Cyclostomata</taxon>
        <taxon>Myxini</taxon>
        <taxon>Myxiniformes</taxon>
        <taxon>Myxinidae</taxon>
        <taxon>Eptatretinae</taxon>
        <taxon>Eptatretus</taxon>
    </lineage>
</organism>
<dbReference type="PANTHER" id="PTHR46767:SF1">
    <property type="entry name" value="LIM DOMAIN ONLY PROTEIN 7"/>
    <property type="match status" value="1"/>
</dbReference>
<proteinExistence type="predicted"/>
<evidence type="ECO:0000256" key="1">
    <source>
        <dbReference type="SAM" id="MobiDB-lite"/>
    </source>
</evidence>
<dbReference type="SMART" id="SM00033">
    <property type="entry name" value="CH"/>
    <property type="match status" value="1"/>
</dbReference>
<name>A0A8C4R0P4_EPTBU</name>
<dbReference type="InterPro" id="IPR029978">
    <property type="entry name" value="LMO-7"/>
</dbReference>
<accession>A0A8C4R0P4</accession>
<dbReference type="OMA" id="KSFGCND"/>
<dbReference type="GO" id="GO:0030155">
    <property type="term" value="P:regulation of cell adhesion"/>
    <property type="evidence" value="ECO:0007669"/>
    <property type="project" value="InterPro"/>
</dbReference>
<feature type="compositionally biased region" description="Polar residues" evidence="1">
    <location>
        <begin position="144"/>
        <end position="167"/>
    </location>
</feature>
<dbReference type="Pfam" id="PF00307">
    <property type="entry name" value="CH"/>
    <property type="match status" value="1"/>
</dbReference>
<feature type="domain" description="Calponin-homology (CH)" evidence="2">
    <location>
        <begin position="1"/>
        <end position="113"/>
    </location>
</feature>
<evidence type="ECO:0000313" key="4">
    <source>
        <dbReference type="Proteomes" id="UP000694388"/>
    </source>
</evidence>
<evidence type="ECO:0000313" key="3">
    <source>
        <dbReference type="Ensembl" id="ENSEBUP00000022029.1"/>
    </source>
</evidence>
<dbReference type="AlphaFoldDB" id="A0A8C4R0P4"/>
<protein>
    <recommendedName>
        <fullName evidence="2">Calponin-homology (CH) domain-containing protein</fullName>
    </recommendedName>
</protein>
<dbReference type="GO" id="GO:0023051">
    <property type="term" value="P:regulation of signaling"/>
    <property type="evidence" value="ECO:0007669"/>
    <property type="project" value="InterPro"/>
</dbReference>
<reference evidence="3" key="2">
    <citation type="submission" date="2025-09" db="UniProtKB">
        <authorList>
            <consortium name="Ensembl"/>
        </authorList>
    </citation>
    <scope>IDENTIFICATION</scope>
</reference>
<dbReference type="PRINTS" id="PR00888">
    <property type="entry name" value="SM22CALPONIN"/>
</dbReference>
<feature type="region of interest" description="Disordered" evidence="1">
    <location>
        <begin position="138"/>
        <end position="174"/>
    </location>
</feature>
<dbReference type="CDD" id="cd21208">
    <property type="entry name" value="CH_LMO7-like"/>
    <property type="match status" value="1"/>
</dbReference>
<dbReference type="Ensembl" id="ENSEBUT00000022605.1">
    <property type="protein sequence ID" value="ENSEBUP00000022029.1"/>
    <property type="gene ID" value="ENSEBUG00000013593.1"/>
</dbReference>
<keyword evidence="4" id="KW-1185">Reference proteome</keyword>
<dbReference type="InterPro" id="IPR036872">
    <property type="entry name" value="CH_dom_sf"/>
</dbReference>
<dbReference type="Proteomes" id="UP000694388">
    <property type="component" value="Unplaced"/>
</dbReference>
<dbReference type="GeneTree" id="ENSGT00950000183159"/>
<evidence type="ECO:0000259" key="2">
    <source>
        <dbReference type="PROSITE" id="PS50021"/>
    </source>
</evidence>
<dbReference type="InterPro" id="IPR001715">
    <property type="entry name" value="CH_dom"/>
</dbReference>
<sequence length="184" mass="19925">MLTSSYQAVTGKTIENDNVRDALQDGVLLCELINILHPGCVWKINRGASPIAGLDNLGAFLRGCASLGLGVSQLFDPGDLQDPTTRHTLTSSEANRSVKNVLVTIYWLGRAASKLPQYHGAPLNRKAFATLLAQSEETDETDSVLGSSWELEQSDTPSPHSCPQSHSDSLRPHDRVCCSLDSEH</sequence>
<dbReference type="PROSITE" id="PS50021">
    <property type="entry name" value="CH"/>
    <property type="match status" value="1"/>
</dbReference>
<dbReference type="Gene3D" id="1.10.418.10">
    <property type="entry name" value="Calponin-like domain"/>
    <property type="match status" value="1"/>
</dbReference>
<reference evidence="3" key="1">
    <citation type="submission" date="2025-08" db="UniProtKB">
        <authorList>
            <consortium name="Ensembl"/>
        </authorList>
    </citation>
    <scope>IDENTIFICATION</scope>
</reference>
<dbReference type="PANTHER" id="PTHR46767">
    <property type="entry name" value="LIM DOMAIN ONLY PROTEIN 7"/>
    <property type="match status" value="1"/>
</dbReference>
<dbReference type="SUPFAM" id="SSF47576">
    <property type="entry name" value="Calponin-homology domain, CH-domain"/>
    <property type="match status" value="1"/>
</dbReference>
<dbReference type="InterPro" id="IPR003096">
    <property type="entry name" value="SM22_calponin"/>
</dbReference>